<feature type="domain" description="CCHC-type" evidence="21">
    <location>
        <begin position="379"/>
        <end position="393"/>
    </location>
</feature>
<evidence type="ECO:0000256" key="14">
    <source>
        <dbReference type="ARBA" id="ARBA00023187"/>
    </source>
</evidence>
<evidence type="ECO:0000256" key="18">
    <source>
        <dbReference type="PROSITE-ProRule" id="PRU00117"/>
    </source>
</evidence>
<evidence type="ECO:0000256" key="11">
    <source>
        <dbReference type="ARBA" id="ARBA00022990"/>
    </source>
</evidence>
<feature type="compositionally biased region" description="Polar residues" evidence="20">
    <location>
        <begin position="1"/>
        <end position="14"/>
    </location>
</feature>
<dbReference type="Gene3D" id="4.10.60.10">
    <property type="entry name" value="Zinc finger, CCHC-type"/>
    <property type="match status" value="1"/>
</dbReference>
<evidence type="ECO:0000256" key="1">
    <source>
        <dbReference type="ARBA" id="ARBA00004123"/>
    </source>
</evidence>
<accession>A0A8J2WRG8</accession>
<feature type="compositionally biased region" description="Gly residues" evidence="20">
    <location>
        <begin position="461"/>
        <end position="472"/>
    </location>
</feature>
<keyword evidence="5 19" id="KW-0507">mRNA processing</keyword>
<comment type="function">
    <text evidence="16">Necessary for the ATP-dependent first step of spliceosome assembly. Binds to the intron branch point sequence (BPS) 5'-UACUAAC-3' of the pre-mRNA. May act as transcription repressor.</text>
</comment>
<organism evidence="22 23">
    <name type="scientific">Daphnia galeata</name>
    <dbReference type="NCBI Taxonomy" id="27404"/>
    <lineage>
        <taxon>Eukaryota</taxon>
        <taxon>Metazoa</taxon>
        <taxon>Ecdysozoa</taxon>
        <taxon>Arthropoda</taxon>
        <taxon>Crustacea</taxon>
        <taxon>Branchiopoda</taxon>
        <taxon>Diplostraca</taxon>
        <taxon>Cladocera</taxon>
        <taxon>Anomopoda</taxon>
        <taxon>Daphniidae</taxon>
        <taxon>Daphnia</taxon>
    </lineage>
</organism>
<evidence type="ECO:0000256" key="10">
    <source>
        <dbReference type="ARBA" id="ARBA00022884"/>
    </source>
</evidence>
<comment type="caution">
    <text evidence="22">The sequence shown here is derived from an EMBL/GenBank/DDBJ whole genome shotgun (WGS) entry which is preliminary data.</text>
</comment>
<comment type="similarity">
    <text evidence="2 19">Belongs to the BBP/SF1 family.</text>
</comment>
<evidence type="ECO:0000256" key="4">
    <source>
        <dbReference type="ARBA" id="ARBA00022553"/>
    </source>
</evidence>
<dbReference type="Gene3D" id="6.10.140.1790">
    <property type="match status" value="1"/>
</dbReference>
<dbReference type="Pfam" id="PF22675">
    <property type="entry name" value="KH-I_KHDC4-BBP"/>
    <property type="match status" value="1"/>
</dbReference>
<dbReference type="InterPro" id="IPR004087">
    <property type="entry name" value="KH_dom"/>
</dbReference>
<evidence type="ECO:0000256" key="8">
    <source>
        <dbReference type="ARBA" id="ARBA00022771"/>
    </source>
</evidence>
<feature type="compositionally biased region" description="Low complexity" evidence="20">
    <location>
        <begin position="30"/>
        <end position="40"/>
    </location>
</feature>
<feature type="compositionally biased region" description="Gly residues" evidence="20">
    <location>
        <begin position="502"/>
        <end position="514"/>
    </location>
</feature>
<dbReference type="Pfam" id="PF00098">
    <property type="entry name" value="zf-CCHC"/>
    <property type="match status" value="1"/>
</dbReference>
<comment type="function">
    <text evidence="19">Necessary for the splicing of pre-mRNA. Has a role in the recognition of the branch site (5'-UACUAAC-3'), the pyrimidine tract and the 3'-splice site at the 3'-end of introns.</text>
</comment>
<dbReference type="Proteomes" id="UP000789390">
    <property type="component" value="Unassembled WGS sequence"/>
</dbReference>
<dbReference type="Pfam" id="PF16275">
    <property type="entry name" value="SF1-HH"/>
    <property type="match status" value="1"/>
</dbReference>
<evidence type="ECO:0000256" key="2">
    <source>
        <dbReference type="ARBA" id="ARBA00010382"/>
    </source>
</evidence>
<name>A0A8J2WRG8_9CRUS</name>
<dbReference type="GO" id="GO:0000398">
    <property type="term" value="P:mRNA splicing, via spliceosome"/>
    <property type="evidence" value="ECO:0007669"/>
    <property type="project" value="UniProtKB-UniRule"/>
</dbReference>
<dbReference type="PROSITE" id="PS50084">
    <property type="entry name" value="KH_TYPE_1"/>
    <property type="match status" value="1"/>
</dbReference>
<evidence type="ECO:0000256" key="3">
    <source>
        <dbReference type="ARBA" id="ARBA00022491"/>
    </source>
</evidence>
<dbReference type="InterPro" id="IPR036612">
    <property type="entry name" value="KH_dom_type_1_sf"/>
</dbReference>
<evidence type="ECO:0000313" key="23">
    <source>
        <dbReference type="Proteomes" id="UP000789390"/>
    </source>
</evidence>
<evidence type="ECO:0000259" key="21">
    <source>
        <dbReference type="PROSITE" id="PS50158"/>
    </source>
</evidence>
<dbReference type="FunFam" id="4.10.60.10:FF:000031">
    <property type="entry name" value="splicing factor 1"/>
    <property type="match status" value="1"/>
</dbReference>
<evidence type="ECO:0000256" key="13">
    <source>
        <dbReference type="ARBA" id="ARBA00023163"/>
    </source>
</evidence>
<comment type="subcellular location">
    <subcellularLocation>
        <location evidence="1 19">Nucleus</location>
    </subcellularLocation>
</comment>
<dbReference type="FunFam" id="3.30.1370.10:FF:000016">
    <property type="entry name" value="Putative splicing factor 1"/>
    <property type="match status" value="1"/>
</dbReference>
<dbReference type="Gene3D" id="3.30.1370.10">
    <property type="entry name" value="K Homology domain, type 1"/>
    <property type="match status" value="1"/>
</dbReference>
<dbReference type="AlphaFoldDB" id="A0A8J2WRG8"/>
<keyword evidence="12" id="KW-0805">Transcription regulation</keyword>
<keyword evidence="13" id="KW-0804">Transcription</keyword>
<dbReference type="OrthoDB" id="10021397at2759"/>
<proteinExistence type="inferred from homology"/>
<feature type="region of interest" description="Disordered" evidence="20">
    <location>
        <begin position="164"/>
        <end position="186"/>
    </location>
</feature>
<dbReference type="InterPro" id="IPR001878">
    <property type="entry name" value="Znf_CCHC"/>
</dbReference>
<sequence>MPSNAHSTGANTTPLGRVNPALTGGRRQTSSSLLNPNYLNSDDEGSHGSYEPKYEPKYETKYESKFDQPSTTPSYSYPTSSSSTSASANNWKRSLEDSNNSDDNSLGGEKKKKRRSRWGGDEKEKTFIPGMPTVLPANLTKDQEEAYLVQFKIEEITRKLRTGDLGIAPNPEERSPSPEPIYGTDGKRLNTREYRMRRKLEEERHSMITKMISLNADFKPPVDYKPPMTRVSDKVMIPQEEHPEINFVGLLIGPRGNTLKSMEKDTGAKIIIRGKGSVKEGKVGKPLPGEDEPLHAYVTANSMEAIKKAVDRIKKIIKEAVEVPEDQNDLRKMQLRELAMLNGTFREGEFGPRCSNCGATTHKAWQCPDKPNVTNTVICNNCGGTGHIARDCRTPRNSGSADGASGNKIDEEYMSLMAELGEGPPPKTEGTGSGTRQTYHGSSGLFDRQQGQPRAITAGPSMGGGRGGSGGPPRGPGPNQQPAANQWGPPQNYGPPGPWGAPMGGGWMGHGGGMSSAPPPPGTEGASSGSQQQQPQSNMQQWMGGPPQWGGWHAQGPPPPPGVAPPPVPGTSPVAPVPPPPRGPPPVPGVPPPGYYNWGQQPPQPAYGAYGVPPPPPGQSQQQPPPLPPGSDMSNMMGIPPPPPPQ</sequence>
<keyword evidence="11" id="KW-0007">Acetylation</keyword>
<dbReference type="GO" id="GO:0003729">
    <property type="term" value="F:mRNA binding"/>
    <property type="evidence" value="ECO:0007669"/>
    <property type="project" value="TreeGrafter"/>
</dbReference>
<keyword evidence="8 17" id="KW-0863">Zinc-finger</keyword>
<keyword evidence="7 19" id="KW-0747">Spliceosome</keyword>
<keyword evidence="10 18" id="KW-0694">RNA-binding</keyword>
<evidence type="ECO:0000256" key="12">
    <source>
        <dbReference type="ARBA" id="ARBA00023015"/>
    </source>
</evidence>
<keyword evidence="15 19" id="KW-0539">Nucleus</keyword>
<feature type="compositionally biased region" description="Pro residues" evidence="20">
    <location>
        <begin position="556"/>
        <end position="594"/>
    </location>
</feature>
<feature type="region of interest" description="Disordered" evidence="20">
    <location>
        <begin position="1"/>
        <end position="129"/>
    </location>
</feature>
<evidence type="ECO:0000256" key="7">
    <source>
        <dbReference type="ARBA" id="ARBA00022728"/>
    </source>
</evidence>
<dbReference type="PANTHER" id="PTHR11208:SF45">
    <property type="entry name" value="SPLICING FACTOR 1"/>
    <property type="match status" value="1"/>
</dbReference>
<dbReference type="InterPro" id="IPR045071">
    <property type="entry name" value="BBP-like"/>
</dbReference>
<keyword evidence="23" id="KW-1185">Reference proteome</keyword>
<dbReference type="InterPro" id="IPR032570">
    <property type="entry name" value="SF1-HH"/>
</dbReference>
<dbReference type="InterPro" id="IPR055256">
    <property type="entry name" value="KH_1_KHDC4/BBP-like"/>
</dbReference>
<keyword evidence="4" id="KW-0597">Phosphoprotein</keyword>
<evidence type="ECO:0000256" key="15">
    <source>
        <dbReference type="ARBA" id="ARBA00023242"/>
    </source>
</evidence>
<dbReference type="GO" id="GO:0048024">
    <property type="term" value="P:regulation of mRNA splicing, via spliceosome"/>
    <property type="evidence" value="ECO:0007669"/>
    <property type="project" value="TreeGrafter"/>
</dbReference>
<dbReference type="PANTHER" id="PTHR11208">
    <property type="entry name" value="RNA-BINDING PROTEIN RELATED"/>
    <property type="match status" value="1"/>
</dbReference>
<feature type="compositionally biased region" description="Low complexity" evidence="20">
    <location>
        <begin position="69"/>
        <end position="88"/>
    </location>
</feature>
<protein>
    <recommendedName>
        <fullName evidence="19">Branchpoint-bridging protein</fullName>
    </recommendedName>
</protein>
<evidence type="ECO:0000256" key="17">
    <source>
        <dbReference type="PROSITE-ProRule" id="PRU00047"/>
    </source>
</evidence>
<dbReference type="PROSITE" id="PS50158">
    <property type="entry name" value="ZF_CCHC"/>
    <property type="match status" value="1"/>
</dbReference>
<dbReference type="SUPFAM" id="SSF57756">
    <property type="entry name" value="Retrovirus zinc finger-like domains"/>
    <property type="match status" value="1"/>
</dbReference>
<dbReference type="SMART" id="SM00322">
    <property type="entry name" value="KH"/>
    <property type="match status" value="1"/>
</dbReference>
<evidence type="ECO:0000256" key="6">
    <source>
        <dbReference type="ARBA" id="ARBA00022723"/>
    </source>
</evidence>
<feature type="compositionally biased region" description="Low complexity" evidence="20">
    <location>
        <begin position="527"/>
        <end position="555"/>
    </location>
</feature>
<gene>
    <name evidence="22" type="ORF">DGAL_LOCUS12108</name>
</gene>
<feature type="compositionally biased region" description="Pro residues" evidence="20">
    <location>
        <begin position="612"/>
        <end position="629"/>
    </location>
</feature>
<keyword evidence="3" id="KW-0678">Repressor</keyword>
<dbReference type="GO" id="GO:0045131">
    <property type="term" value="F:pre-mRNA branch point binding"/>
    <property type="evidence" value="ECO:0007669"/>
    <property type="project" value="UniProtKB-UniRule"/>
</dbReference>
<evidence type="ECO:0000256" key="19">
    <source>
        <dbReference type="RuleBase" id="RU367126"/>
    </source>
</evidence>
<dbReference type="GO" id="GO:0008270">
    <property type="term" value="F:zinc ion binding"/>
    <property type="evidence" value="ECO:0007669"/>
    <property type="project" value="UniProtKB-UniRule"/>
</dbReference>
<reference evidence="22" key="1">
    <citation type="submission" date="2021-11" db="EMBL/GenBank/DDBJ databases">
        <authorList>
            <person name="Schell T."/>
        </authorList>
    </citation>
    <scope>NUCLEOTIDE SEQUENCE</scope>
    <source>
        <strain evidence="22">M5</strain>
    </source>
</reference>
<dbReference type="GO" id="GO:0005681">
    <property type="term" value="C:spliceosomal complex"/>
    <property type="evidence" value="ECO:0007669"/>
    <property type="project" value="UniProtKB-KW"/>
</dbReference>
<dbReference type="SUPFAM" id="SSF54791">
    <property type="entry name" value="Eukaryotic type KH-domain (KH-domain type I)"/>
    <property type="match status" value="1"/>
</dbReference>
<evidence type="ECO:0000256" key="20">
    <source>
        <dbReference type="SAM" id="MobiDB-lite"/>
    </source>
</evidence>
<feature type="region of interest" description="Disordered" evidence="20">
    <location>
        <begin position="419"/>
        <end position="646"/>
    </location>
</feature>
<evidence type="ECO:0000256" key="9">
    <source>
        <dbReference type="ARBA" id="ARBA00022833"/>
    </source>
</evidence>
<dbReference type="EMBL" id="CAKKLH010000287">
    <property type="protein sequence ID" value="CAH0108711.1"/>
    <property type="molecule type" value="Genomic_DNA"/>
</dbReference>
<feature type="compositionally biased region" description="Basic and acidic residues" evidence="20">
    <location>
        <begin position="44"/>
        <end position="66"/>
    </location>
</feature>
<dbReference type="GO" id="GO:0005654">
    <property type="term" value="C:nucleoplasm"/>
    <property type="evidence" value="ECO:0007669"/>
    <property type="project" value="UniProtKB-ARBA"/>
</dbReference>
<dbReference type="CDD" id="cd22382">
    <property type="entry name" value="KH-I_SF1"/>
    <property type="match status" value="1"/>
</dbReference>
<keyword evidence="14 19" id="KW-0508">mRNA splicing</keyword>
<evidence type="ECO:0000256" key="5">
    <source>
        <dbReference type="ARBA" id="ARBA00022664"/>
    </source>
</evidence>
<keyword evidence="9 19" id="KW-0862">Zinc</keyword>
<keyword evidence="6 19" id="KW-0479">Metal-binding</keyword>
<dbReference type="InterPro" id="IPR036875">
    <property type="entry name" value="Znf_CCHC_sf"/>
</dbReference>
<evidence type="ECO:0000313" key="22">
    <source>
        <dbReference type="EMBL" id="CAH0108711.1"/>
    </source>
</evidence>
<dbReference type="InterPro" id="IPR047086">
    <property type="entry name" value="SF1-HH_sf"/>
</dbReference>
<dbReference type="SMART" id="SM00343">
    <property type="entry name" value="ZnF_C2HC"/>
    <property type="match status" value="2"/>
</dbReference>
<evidence type="ECO:0000256" key="16">
    <source>
        <dbReference type="ARBA" id="ARBA00055181"/>
    </source>
</evidence>